<protein>
    <recommendedName>
        <fullName evidence="1">Protein kinase domain-containing protein</fullName>
    </recommendedName>
</protein>
<accession>A0A8H3EPL0</accession>
<reference evidence="2" key="1">
    <citation type="submission" date="2021-03" db="EMBL/GenBank/DDBJ databases">
        <authorList>
            <person name="Tagirdzhanova G."/>
        </authorList>
    </citation>
    <scope>NUCLEOTIDE SEQUENCE</scope>
</reference>
<dbReference type="Pfam" id="PF00069">
    <property type="entry name" value="Pkinase"/>
    <property type="match status" value="1"/>
</dbReference>
<dbReference type="OrthoDB" id="4062651at2759"/>
<gene>
    <name evidence="2" type="ORF">GOMPHAMPRED_007053</name>
</gene>
<dbReference type="GO" id="GO:0005524">
    <property type="term" value="F:ATP binding"/>
    <property type="evidence" value="ECO:0007669"/>
    <property type="project" value="InterPro"/>
</dbReference>
<dbReference type="SUPFAM" id="SSF56112">
    <property type="entry name" value="Protein kinase-like (PK-like)"/>
    <property type="match status" value="1"/>
</dbReference>
<dbReference type="InterPro" id="IPR000719">
    <property type="entry name" value="Prot_kinase_dom"/>
</dbReference>
<sequence length="261" mass="29512">MTSSSRLQYTHIAMDIPEEVTVISRSQMFDGTEDAKGGYHTKTNQRARGDEEIILTNLKMHPILVERIYPTYHKNLLKAQDSILPNCYIKRPVLSTYDNPSDAQVLKNLMMAEIEVYEILRSSPHPNIAEYLGCLVMGDGNIHGVCITRYETTLSDLVDQNPLSVDIQGCVDGIRKGIEHLHSLGLAHNDINPLNVMVDNGEPVVIDFDSCVKEGGKLLKRETINWSLVDMKMSSKENDYYGLGLIEKWLIRSCQKFVTNR</sequence>
<proteinExistence type="predicted"/>
<feature type="domain" description="Protein kinase" evidence="1">
    <location>
        <begin position="40"/>
        <end position="261"/>
    </location>
</feature>
<dbReference type="AlphaFoldDB" id="A0A8H3EPL0"/>
<dbReference type="GO" id="GO:0004672">
    <property type="term" value="F:protein kinase activity"/>
    <property type="evidence" value="ECO:0007669"/>
    <property type="project" value="InterPro"/>
</dbReference>
<keyword evidence="3" id="KW-1185">Reference proteome</keyword>
<name>A0A8H3EPL0_9LECA</name>
<comment type="caution">
    <text evidence="2">The sequence shown here is derived from an EMBL/GenBank/DDBJ whole genome shotgun (WGS) entry which is preliminary data.</text>
</comment>
<evidence type="ECO:0000313" key="3">
    <source>
        <dbReference type="Proteomes" id="UP000664169"/>
    </source>
</evidence>
<evidence type="ECO:0000259" key="1">
    <source>
        <dbReference type="PROSITE" id="PS50011"/>
    </source>
</evidence>
<dbReference type="EMBL" id="CAJPDQ010000005">
    <property type="protein sequence ID" value="CAF9910339.1"/>
    <property type="molecule type" value="Genomic_DNA"/>
</dbReference>
<dbReference type="PROSITE" id="PS50011">
    <property type="entry name" value="PROTEIN_KINASE_DOM"/>
    <property type="match status" value="1"/>
</dbReference>
<dbReference type="InterPro" id="IPR011009">
    <property type="entry name" value="Kinase-like_dom_sf"/>
</dbReference>
<evidence type="ECO:0000313" key="2">
    <source>
        <dbReference type="EMBL" id="CAF9910339.1"/>
    </source>
</evidence>
<dbReference type="Gene3D" id="1.10.510.10">
    <property type="entry name" value="Transferase(Phosphotransferase) domain 1"/>
    <property type="match status" value="1"/>
</dbReference>
<dbReference type="Proteomes" id="UP000664169">
    <property type="component" value="Unassembled WGS sequence"/>
</dbReference>
<organism evidence="2 3">
    <name type="scientific">Gomphillus americanus</name>
    <dbReference type="NCBI Taxonomy" id="1940652"/>
    <lineage>
        <taxon>Eukaryota</taxon>
        <taxon>Fungi</taxon>
        <taxon>Dikarya</taxon>
        <taxon>Ascomycota</taxon>
        <taxon>Pezizomycotina</taxon>
        <taxon>Lecanoromycetes</taxon>
        <taxon>OSLEUM clade</taxon>
        <taxon>Ostropomycetidae</taxon>
        <taxon>Ostropales</taxon>
        <taxon>Graphidaceae</taxon>
        <taxon>Gomphilloideae</taxon>
        <taxon>Gomphillus</taxon>
    </lineage>
</organism>